<dbReference type="Proteomes" id="UP000626026">
    <property type="component" value="Unassembled WGS sequence"/>
</dbReference>
<sequence>MNETLPRTDFDGLKNDSTILLAGTEDEQRRLSLIAWEAMEVWGPPGREAWTRISSKWLAENRWRVGLGGYVIPHNALSIEQAIRARGHRSILATQVDGRLLRPSAVWRLPVDLADMDHVRQNHFGAAVLFFTEERDFLIHCDGDESTAYAGPPDFVNAAMQSWLGPDPEKPDLLPAPSIQAATENMLETMRETLSGSEGGQFQAAEFERHHRPFLA</sequence>
<evidence type="ECO:0000313" key="2">
    <source>
        <dbReference type="Proteomes" id="UP000626026"/>
    </source>
</evidence>
<dbReference type="RefSeq" id="WP_187785573.1">
    <property type="nucleotide sequence ID" value="NZ_JACTVA010000032.1"/>
</dbReference>
<organism evidence="1 2">
    <name type="scientific">Teichococcus aerophilus</name>
    <dbReference type="NCBI Taxonomy" id="1224513"/>
    <lineage>
        <taxon>Bacteria</taxon>
        <taxon>Pseudomonadati</taxon>
        <taxon>Pseudomonadota</taxon>
        <taxon>Alphaproteobacteria</taxon>
        <taxon>Acetobacterales</taxon>
        <taxon>Roseomonadaceae</taxon>
        <taxon>Roseomonas</taxon>
    </lineage>
</organism>
<gene>
    <name evidence="1" type="ORF">IBL26_16335</name>
</gene>
<keyword evidence="2" id="KW-1185">Reference proteome</keyword>
<proteinExistence type="predicted"/>
<reference evidence="1 2" key="1">
    <citation type="journal article" date="2013" name="Int. J. Syst. Evol. Microbiol.">
        <title>Roseomonas aerophila sp. nov., isolated from air.</title>
        <authorList>
            <person name="Kim S.J."/>
            <person name="Weon H.Y."/>
            <person name="Ahn J.H."/>
            <person name="Hong S.B."/>
            <person name="Seok S.J."/>
            <person name="Whang K.S."/>
            <person name="Kwon S.W."/>
        </authorList>
    </citation>
    <scope>NUCLEOTIDE SEQUENCE [LARGE SCALE GENOMIC DNA]</scope>
    <source>
        <strain evidence="1 2">NBRC 108923</strain>
    </source>
</reference>
<dbReference type="EMBL" id="JACTVA010000032">
    <property type="protein sequence ID" value="MBC9208416.1"/>
    <property type="molecule type" value="Genomic_DNA"/>
</dbReference>
<name>A0ABR7RP93_9PROT</name>
<comment type="caution">
    <text evidence="1">The sequence shown here is derived from an EMBL/GenBank/DDBJ whole genome shotgun (WGS) entry which is preliminary data.</text>
</comment>
<evidence type="ECO:0000313" key="1">
    <source>
        <dbReference type="EMBL" id="MBC9208416.1"/>
    </source>
</evidence>
<protein>
    <submittedName>
        <fullName evidence="1">Uncharacterized protein</fullName>
    </submittedName>
</protein>
<accession>A0ABR7RP93</accession>